<name>A0A2A4TAZ9_9DELT</name>
<reference evidence="3" key="1">
    <citation type="submission" date="2017-08" db="EMBL/GenBank/DDBJ databases">
        <title>A dynamic microbial community with high functional redundancy inhabits the cold, oxic subseafloor aquifer.</title>
        <authorList>
            <person name="Tully B.J."/>
            <person name="Wheat C.G."/>
            <person name="Glazer B.T."/>
            <person name="Huber J.A."/>
        </authorList>
    </citation>
    <scope>NUCLEOTIDE SEQUENCE [LARGE SCALE GENOMIC DNA]</scope>
</reference>
<accession>A0A2A4TAZ9</accession>
<dbReference type="Proteomes" id="UP000218113">
    <property type="component" value="Unassembled WGS sequence"/>
</dbReference>
<feature type="transmembrane region" description="Helical" evidence="1">
    <location>
        <begin position="76"/>
        <end position="93"/>
    </location>
</feature>
<comment type="caution">
    <text evidence="2">The sequence shown here is derived from an EMBL/GenBank/DDBJ whole genome shotgun (WGS) entry which is preliminary data.</text>
</comment>
<evidence type="ECO:0000313" key="3">
    <source>
        <dbReference type="Proteomes" id="UP000218113"/>
    </source>
</evidence>
<dbReference type="EMBL" id="NVSR01000007">
    <property type="protein sequence ID" value="PCI30157.1"/>
    <property type="molecule type" value="Genomic_DNA"/>
</dbReference>
<protein>
    <submittedName>
        <fullName evidence="2">Uncharacterized protein</fullName>
    </submittedName>
</protein>
<sequence>MLKYIYKFLLVRRIYIVVLFLGSLLLKVVVFSLENTKSFTSNIYAPIDQYIDYVINIRIELFTNSWVPDLFTSENVGTWMLMLSVFFIMSMILSRLTKSLYRLFIFLSTYNNTKGIS</sequence>
<evidence type="ECO:0000313" key="2">
    <source>
        <dbReference type="EMBL" id="PCI30157.1"/>
    </source>
</evidence>
<keyword evidence="1" id="KW-0812">Transmembrane</keyword>
<gene>
    <name evidence="2" type="ORF">COB67_02410</name>
</gene>
<feature type="transmembrane region" description="Helical" evidence="1">
    <location>
        <begin position="12"/>
        <end position="33"/>
    </location>
</feature>
<keyword evidence="1" id="KW-0472">Membrane</keyword>
<keyword evidence="1" id="KW-1133">Transmembrane helix</keyword>
<dbReference type="AlphaFoldDB" id="A0A2A4TAZ9"/>
<proteinExistence type="predicted"/>
<evidence type="ECO:0000256" key="1">
    <source>
        <dbReference type="SAM" id="Phobius"/>
    </source>
</evidence>
<organism evidence="2 3">
    <name type="scientific">SAR324 cluster bacterium</name>
    <dbReference type="NCBI Taxonomy" id="2024889"/>
    <lineage>
        <taxon>Bacteria</taxon>
        <taxon>Deltaproteobacteria</taxon>
        <taxon>SAR324 cluster</taxon>
    </lineage>
</organism>